<dbReference type="SUPFAM" id="SSF52091">
    <property type="entry name" value="SpoIIaa-like"/>
    <property type="match status" value="1"/>
</dbReference>
<comment type="caution">
    <text evidence="1">The sequence shown here is derived from an EMBL/GenBank/DDBJ whole genome shotgun (WGS) entry which is preliminary data.</text>
</comment>
<accession>A0A5D9CE80</accession>
<dbReference type="Proteomes" id="UP000322077">
    <property type="component" value="Unassembled WGS sequence"/>
</dbReference>
<name>A0A5D9CE80_9SPHN</name>
<dbReference type="Pfam" id="PF11964">
    <property type="entry name" value="SpoIIAA-like"/>
    <property type="match status" value="1"/>
</dbReference>
<dbReference type="InterPro" id="IPR036513">
    <property type="entry name" value="STAS_dom_sf"/>
</dbReference>
<dbReference type="EMBL" id="VTOU01000001">
    <property type="protein sequence ID" value="TZG29290.1"/>
    <property type="molecule type" value="Genomic_DNA"/>
</dbReference>
<reference evidence="1 2" key="1">
    <citation type="submission" date="2019-08" db="EMBL/GenBank/DDBJ databases">
        <authorList>
            <person name="Wang G."/>
            <person name="Xu Z."/>
        </authorList>
    </citation>
    <scope>NUCLEOTIDE SEQUENCE [LARGE SCALE GENOMIC DNA]</scope>
    <source>
        <strain evidence="1 2">ZX</strain>
    </source>
</reference>
<evidence type="ECO:0000313" key="1">
    <source>
        <dbReference type="EMBL" id="TZG29290.1"/>
    </source>
</evidence>
<protein>
    <recommendedName>
        <fullName evidence="3">STAS/SEC14 domain-containing protein</fullName>
    </recommendedName>
</protein>
<gene>
    <name evidence="1" type="ORF">FYJ91_03945</name>
</gene>
<evidence type="ECO:0000313" key="2">
    <source>
        <dbReference type="Proteomes" id="UP000322077"/>
    </source>
</evidence>
<dbReference type="AlphaFoldDB" id="A0A5D9CE80"/>
<organism evidence="1 2">
    <name type="scientific">Sphingomonas montanisoli</name>
    <dbReference type="NCBI Taxonomy" id="2606412"/>
    <lineage>
        <taxon>Bacteria</taxon>
        <taxon>Pseudomonadati</taxon>
        <taxon>Pseudomonadota</taxon>
        <taxon>Alphaproteobacteria</taxon>
        <taxon>Sphingomonadales</taxon>
        <taxon>Sphingomonadaceae</taxon>
        <taxon>Sphingomonas</taxon>
    </lineage>
</organism>
<sequence>MMPSLTAHGILVWINYWRRMESGTYDLQATCSGERIVATLAGFFSQSEVSAYASEAERLIRHGFARHRGYRMLIDVSDCAIQSQDVIEAFARHVAAVPRARRLAVVAGSAVARMQISRVLNRPGIELFDSLSDATAWLDTA</sequence>
<evidence type="ECO:0008006" key="3">
    <source>
        <dbReference type="Google" id="ProtNLM"/>
    </source>
</evidence>
<dbReference type="InterPro" id="IPR021866">
    <property type="entry name" value="SpoIIAA-like"/>
</dbReference>
<keyword evidence="2" id="KW-1185">Reference proteome</keyword>
<dbReference type="RefSeq" id="WP_149520948.1">
    <property type="nucleotide sequence ID" value="NZ_VTOU01000001.1"/>
</dbReference>
<proteinExistence type="predicted"/>